<feature type="region of interest" description="Disordered" evidence="7">
    <location>
        <begin position="138"/>
        <end position="162"/>
    </location>
</feature>
<dbReference type="KEGG" id="cput:CONPUDRAFT_49915"/>
<proteinExistence type="predicted"/>
<name>A0A5M3MYN3_CONPW</name>
<dbReference type="OrthoDB" id="6159439at2759"/>
<dbReference type="RefSeq" id="XP_007765266.1">
    <property type="nucleotide sequence ID" value="XM_007767076.1"/>
</dbReference>
<dbReference type="InterPro" id="IPR001356">
    <property type="entry name" value="HD"/>
</dbReference>
<dbReference type="SUPFAM" id="SSF46689">
    <property type="entry name" value="Homeodomain-like"/>
    <property type="match status" value="1"/>
</dbReference>
<protein>
    <submittedName>
        <fullName evidence="9">Homeobox-domain-containing protein</fullName>
    </submittedName>
</protein>
<dbReference type="Gene3D" id="1.10.10.60">
    <property type="entry name" value="Homeodomain-like"/>
    <property type="match status" value="1"/>
</dbReference>
<evidence type="ECO:0000259" key="8">
    <source>
        <dbReference type="PROSITE" id="PS50071"/>
    </source>
</evidence>
<dbReference type="Pfam" id="PF24818">
    <property type="entry name" value="PH_TRF2_HOY1"/>
    <property type="match status" value="1"/>
</dbReference>
<comment type="caution">
    <text evidence="9">The sequence shown here is derived from an EMBL/GenBank/DDBJ whole genome shotgun (WGS) entry which is preliminary data.</text>
</comment>
<dbReference type="PANTHER" id="PTHR24324:SF5">
    <property type="entry name" value="HEMATOPOIETICALLY-EXPRESSED HOMEOBOX PROTEIN HHEX"/>
    <property type="match status" value="1"/>
</dbReference>
<reference evidence="10" key="1">
    <citation type="journal article" date="2012" name="Science">
        <title>The Paleozoic origin of enzymatic lignin decomposition reconstructed from 31 fungal genomes.</title>
        <authorList>
            <person name="Floudas D."/>
            <person name="Binder M."/>
            <person name="Riley R."/>
            <person name="Barry K."/>
            <person name="Blanchette R.A."/>
            <person name="Henrissat B."/>
            <person name="Martinez A.T."/>
            <person name="Otillar R."/>
            <person name="Spatafora J.W."/>
            <person name="Yadav J.S."/>
            <person name="Aerts A."/>
            <person name="Benoit I."/>
            <person name="Boyd A."/>
            <person name="Carlson A."/>
            <person name="Copeland A."/>
            <person name="Coutinho P.M."/>
            <person name="de Vries R.P."/>
            <person name="Ferreira P."/>
            <person name="Findley K."/>
            <person name="Foster B."/>
            <person name="Gaskell J."/>
            <person name="Glotzer D."/>
            <person name="Gorecki P."/>
            <person name="Heitman J."/>
            <person name="Hesse C."/>
            <person name="Hori C."/>
            <person name="Igarashi K."/>
            <person name="Jurgens J.A."/>
            <person name="Kallen N."/>
            <person name="Kersten P."/>
            <person name="Kohler A."/>
            <person name="Kuees U."/>
            <person name="Kumar T.K.A."/>
            <person name="Kuo A."/>
            <person name="LaButti K."/>
            <person name="Larrondo L.F."/>
            <person name="Lindquist E."/>
            <person name="Ling A."/>
            <person name="Lombard V."/>
            <person name="Lucas S."/>
            <person name="Lundell T."/>
            <person name="Martin R."/>
            <person name="McLaughlin D.J."/>
            <person name="Morgenstern I."/>
            <person name="Morin E."/>
            <person name="Murat C."/>
            <person name="Nagy L.G."/>
            <person name="Nolan M."/>
            <person name="Ohm R.A."/>
            <person name="Patyshakuliyeva A."/>
            <person name="Rokas A."/>
            <person name="Ruiz-Duenas F.J."/>
            <person name="Sabat G."/>
            <person name="Salamov A."/>
            <person name="Samejima M."/>
            <person name="Schmutz J."/>
            <person name="Slot J.C."/>
            <person name="St John F."/>
            <person name="Stenlid J."/>
            <person name="Sun H."/>
            <person name="Sun S."/>
            <person name="Syed K."/>
            <person name="Tsang A."/>
            <person name="Wiebenga A."/>
            <person name="Young D."/>
            <person name="Pisabarro A."/>
            <person name="Eastwood D.C."/>
            <person name="Martin F."/>
            <person name="Cullen D."/>
            <person name="Grigoriev I.V."/>
            <person name="Hibbett D.S."/>
        </authorList>
    </citation>
    <scope>NUCLEOTIDE SEQUENCE [LARGE SCALE GENOMIC DNA]</scope>
    <source>
        <strain evidence="10">RWD-64-598 SS2</strain>
    </source>
</reference>
<evidence type="ECO:0000313" key="9">
    <source>
        <dbReference type="EMBL" id="EIW84137.1"/>
    </source>
</evidence>
<feature type="compositionally biased region" description="Polar residues" evidence="7">
    <location>
        <begin position="70"/>
        <end position="80"/>
    </location>
</feature>
<gene>
    <name evidence="9" type="ORF">CONPUDRAFT_49915</name>
</gene>
<dbReference type="GO" id="GO:0006357">
    <property type="term" value="P:regulation of transcription by RNA polymerase II"/>
    <property type="evidence" value="ECO:0007669"/>
    <property type="project" value="TreeGrafter"/>
</dbReference>
<feature type="compositionally biased region" description="Low complexity" evidence="7">
    <location>
        <begin position="28"/>
        <end position="43"/>
    </location>
</feature>
<dbReference type="InterPro" id="IPR009057">
    <property type="entry name" value="Homeodomain-like_sf"/>
</dbReference>
<keyword evidence="4 5" id="KW-0539">Nucleus</keyword>
<dbReference type="SMART" id="SM00389">
    <property type="entry name" value="HOX"/>
    <property type="match status" value="1"/>
</dbReference>
<keyword evidence="3 5" id="KW-0371">Homeobox</keyword>
<evidence type="ECO:0000256" key="3">
    <source>
        <dbReference type="ARBA" id="ARBA00023155"/>
    </source>
</evidence>
<feature type="non-terminal residue" evidence="9">
    <location>
        <position position="326"/>
    </location>
</feature>
<sequence length="326" mass="36183">MAQEVHLNHRLHARQLPPQLDVAAFQRTESASPSSSTHSPLTPAIVRPSSASATSETGPFHASREPATGPQRSKSTSSTSKGDREKRKRSRVTPEQLVHLERFFAVDRSPTAARRKEISDMLGMQERQTQIWFQNRRAKAKLQDGKKGRGTSTETPPDTPPELSTGYEAELHNLIHEDEPVTIIPCTDLSIGTWRRIATTVGKHDLVAYLCDTKRCLTWFIQSAGYGFKMEIPFDIIADTEFTNAAPGSGLATFLLSQPPNFYLESLSPSGQGPIRHWKKCADWTEGQQATQVLRHDLIGSAVQLAHVLRHLNAYTQGSDIHLHAP</sequence>
<feature type="compositionally biased region" description="Low complexity" evidence="7">
    <location>
        <begin position="151"/>
        <end position="162"/>
    </location>
</feature>
<evidence type="ECO:0000256" key="2">
    <source>
        <dbReference type="ARBA" id="ARBA00023125"/>
    </source>
</evidence>
<dbReference type="InterPro" id="IPR051000">
    <property type="entry name" value="Homeobox_DNA-bind_prot"/>
</dbReference>
<dbReference type="AlphaFoldDB" id="A0A5M3MYN3"/>
<evidence type="ECO:0000256" key="6">
    <source>
        <dbReference type="RuleBase" id="RU000682"/>
    </source>
</evidence>
<feature type="DNA-binding region" description="Homeobox" evidence="5">
    <location>
        <begin position="85"/>
        <end position="144"/>
    </location>
</feature>
<evidence type="ECO:0000256" key="7">
    <source>
        <dbReference type="SAM" id="MobiDB-lite"/>
    </source>
</evidence>
<keyword evidence="2 5" id="KW-0238">DNA-binding</keyword>
<feature type="domain" description="Homeobox" evidence="8">
    <location>
        <begin position="83"/>
        <end position="143"/>
    </location>
</feature>
<dbReference type="OMA" id="CEYLTIG"/>
<accession>A0A5M3MYN3</accession>
<evidence type="ECO:0000256" key="5">
    <source>
        <dbReference type="PROSITE-ProRule" id="PRU00108"/>
    </source>
</evidence>
<dbReference type="GO" id="GO:0030154">
    <property type="term" value="P:cell differentiation"/>
    <property type="evidence" value="ECO:0007669"/>
    <property type="project" value="TreeGrafter"/>
</dbReference>
<dbReference type="PROSITE" id="PS50071">
    <property type="entry name" value="HOMEOBOX_2"/>
    <property type="match status" value="1"/>
</dbReference>
<dbReference type="GeneID" id="19207361"/>
<dbReference type="GO" id="GO:0000978">
    <property type="term" value="F:RNA polymerase II cis-regulatory region sequence-specific DNA binding"/>
    <property type="evidence" value="ECO:0007669"/>
    <property type="project" value="TreeGrafter"/>
</dbReference>
<dbReference type="Pfam" id="PF00046">
    <property type="entry name" value="Homeodomain"/>
    <property type="match status" value="1"/>
</dbReference>
<dbReference type="CDD" id="cd00086">
    <property type="entry name" value="homeodomain"/>
    <property type="match status" value="1"/>
</dbReference>
<evidence type="ECO:0000313" key="10">
    <source>
        <dbReference type="Proteomes" id="UP000053558"/>
    </source>
</evidence>
<evidence type="ECO:0000256" key="4">
    <source>
        <dbReference type="ARBA" id="ARBA00023242"/>
    </source>
</evidence>
<keyword evidence="10" id="KW-1185">Reference proteome</keyword>
<organism evidence="9 10">
    <name type="scientific">Coniophora puteana (strain RWD-64-598)</name>
    <name type="common">Brown rot fungus</name>
    <dbReference type="NCBI Taxonomy" id="741705"/>
    <lineage>
        <taxon>Eukaryota</taxon>
        <taxon>Fungi</taxon>
        <taxon>Dikarya</taxon>
        <taxon>Basidiomycota</taxon>
        <taxon>Agaricomycotina</taxon>
        <taxon>Agaricomycetes</taxon>
        <taxon>Agaricomycetidae</taxon>
        <taxon>Boletales</taxon>
        <taxon>Coniophorineae</taxon>
        <taxon>Coniophoraceae</taxon>
        <taxon>Coniophora</taxon>
    </lineage>
</organism>
<dbReference type="EMBL" id="JH711575">
    <property type="protein sequence ID" value="EIW84137.1"/>
    <property type="molecule type" value="Genomic_DNA"/>
</dbReference>
<dbReference type="InterPro" id="IPR057939">
    <property type="entry name" value="TRF2_HOY1_PH"/>
</dbReference>
<feature type="region of interest" description="Disordered" evidence="7">
    <location>
        <begin position="1"/>
        <end position="94"/>
    </location>
</feature>
<dbReference type="Proteomes" id="UP000053558">
    <property type="component" value="Unassembled WGS sequence"/>
</dbReference>
<evidence type="ECO:0000256" key="1">
    <source>
        <dbReference type="ARBA" id="ARBA00004123"/>
    </source>
</evidence>
<dbReference type="PANTHER" id="PTHR24324">
    <property type="entry name" value="HOMEOBOX PROTEIN HHEX"/>
    <property type="match status" value="1"/>
</dbReference>
<dbReference type="GO" id="GO:0005634">
    <property type="term" value="C:nucleus"/>
    <property type="evidence" value="ECO:0007669"/>
    <property type="project" value="UniProtKB-SubCell"/>
</dbReference>
<comment type="subcellular location">
    <subcellularLocation>
        <location evidence="1 5 6">Nucleus</location>
    </subcellularLocation>
</comment>